<proteinExistence type="predicted"/>
<sequence length="3001" mass="348943">MSQMLQLESLIKTPTDDLGKIINAFRNAHHEFLGTTRPKKEEHLINLFNFASKETDSDEKLRFYIYSYIIILHPTPEIITQINFYNNNHQSLLTKHGDLFKTITILYLICRKKKEGNDSFKPSFKQSFVCSLHEFAKQKTLFYSRNSLSYVQNLPKLLVSSVPNECLQIFNFFFSFLKPDALSDPAMSLFRDIFQLTKHFKTNPSKDLVKKVMDIFKNGNFYPYPVLYYFFNPWYSFYIQKLIPQTESPDQLEYLANMVEQSLVNAESEILHIFQWDICFKLFKDVPNEKIRIKFIFLLFISLKIRSYQPIDQITLKKLEDSSKQFIYLIKDLYLKKILPSLFSTFTQQLIMTINLHTQSLKSIKCIFPPSLFINKSQKKQMFKFSDLSSLKKTTDEIDSHIRIAIEISHSNNIDDIKKWFDIFYKIYKCAILGSLFYSELIHAYFEIIKSDVNNSILMFYLSELIQTWIKFIIEISYRASHLQRFIMNELESNGLTERYIQYERRLPDVSNIQSKMQIVFRDIPPFCYQICSDTIISTLARGVKKHIISPFFLTSFEKLINQSVEFRRFLTQKMHQYFFENLSLLTSEDKNDVIFLEQWLLLMIKMKPNDIFLASLMLDSQFQAVSAITSTGKQIIHQNEAINIMIIYSQFIIDNVPPKQLNADRQLNLHKIRRIQLDDLHPAVRVAASTVFINENLFDTSKFYIGIMQLLMFALKSKDDKTRSKAVNLISKYGQNEAILEQYSELVYTFFSVLKTETNEETAKSIFKEIPKFSQNFTAYSNLKHFSDLHSFGKNRIPTFEFLCSIERNMNFNNFESFNLYHLLNFIFHNSSFDQISTECLLKYLSFLGTLSRFHEILPNVEQLFTEIEAYYLEKDPTYYFICLVSISNVSRSLCSDYIIKRIHHFVSLATVESLLTAADRLFQSVPYTNNFFLIIVGLTSLIKKSTNLVRFTHIQTVIKTTDTKISSYYNSFLKLYLSTATPEIKKEFVNYSYKNIGDVFSFYRPQLIKRMRKVGFLINIDKIDFTEDIDYLVCYQTAACLLCGNINSIPASNDYFKLISRSFQAQDDSKKNYLYWLRGLQLVYAIFKTKCIQFLSMHEFVKIFYTFTMSFINTTFLKSVFPPISKLAKKTIHMVFDYVKNDKKNQQSFDQILLFPEQEKKNILHHKKIINFQLLRIFSKIMPNKVNEGNYLIFFNELRNYSEMNEQQQFLSFLPFTYMMKNLVRIQNKTILVPNITLILSSFGKLFQSQEIPFRHISGKYLRKLISLVQSETVSILCSINREVKNADIVFEFLAEDKSIQKQILYEIEHNDYSRIHPQAFVLMSEIIKNNDDPNLCEIVNLQNLFNNVVRNYEEGSKKVNDEHSILCSVLKSLFIETARRPSFKAIQICSRVFKLSRTINSSSRITHNPEFLESKFYFDFQKLMNDLPREFVVGFINFILSIDKTDPFTLGFLLKLSIKSLLPIDSGLNDTLWNFLLSKLTEEEYLLPVLSCLYLLIKNNEIVKNLLVCLVSNLFIAFRNQNSQLNLIGFKISCKLIELKLLPTEIHQAIAIHLLSFPKFFESIYSPYTSFIISKLKEPYITDLNDALTLFITDNLMARKDMGKIIFITQYFPNIQQCLPFELLSTLIDILQTLIQNNTDPVQIEVYFMSILKMIPYLKESDDIMATFSKRCYEFLYKALKNPDVIKNFPNHFFQFILPKDSLYAPFPEELVKEIDSFKVSSFFFAFICFILKFAPFRLIATHYDSIRKKIDINNEYVIFYSKYFISASLKSPEMMDKFLPSVESIIEKSKINRETMISNVISSAPLSKRFLLLEEFYKNKLIGEDMCFMLLKKLDCEQQIIFIQRIFSNPNRSSFCQNIYQVIKSNEVANTVKSYILYQMVKSEDLNNIQVTYKIINFLFNIYFNNTETTTKVNRDSLIPNVQIYIIRLSVVISYLVDQKSRLVLFDICTKLLQSQIQNENEDDEEVLRFILLLQSLKNKLWNDKCLPFIILLINGEKNQSLIAFSNLLSNCSQVSRYTFERLLRNDKCPNLRDFYVKCLKNGNRQVIKDLTIAFQNNKIRISDDLNWKASKYSIFCDFDLSTYSNPRILYPSTFADYRFGTMLPYMTKNEMITTINFLLTNYVDNFCNYDLNDGQNGHFSSPLLESIFKESCGLYKTINENTIDYSYFFKFDKFNDILDVNLVESMTMNAFQIHNNLTRFELERIVAIETIVQLQNDGGLSLKLIDINRNLNSYFVSIINKCASKISNKIDKQDCQINNSNNNQPPYLILAPLFQSLFKRISGYTKHGYIVLTIGDIDFSLSSFHLFNSTIPRSFVPSAAAISATVAAASAQVSTSTSLSSIQTIPMPIPISNVNPNTPPNQTNPPIAPPTNPNDIVLNAPKINMNLNSMNGFNRYKWACFMFNMFMNTPSVMMANSTIHNLFCCIDDNSLSTIHKFETATRAITVLRLCVSDPKRNVVVTDSSKKIPKNGPNLMRLWTSQLLHIARNDTFRHAKRIIFYESSSLMTRYSIDRPEILQKELIQFDINARKNFPVLIEFHNFLNYLFNCNEIEFSNNNDQVLRINSRLPLNLPSRNYRVGPNIIIRIHGNTIRRCSQNMIILNAATYSSPSAQFIIERVNKPNEAASFSNALLLLNLSLKSSYSASSRSIVFNSHLGFEIGHEYVIYDAPRDLKLLSEFESFVSSNDEDIELDSIFSPLCALYSSSPFPESFFARRQSFVRSLTCNQFLRNLFCLPQTGNCMFSNETFKVPVIIGDFHVPPVDESIAERFSFHISCENESASNPIETDFDNSNNENDPCQRLKRVLGPSLDGEVMMTVAALSKSLSDNIECLRSVLEVLAFDGIENANTDSIRNVADGFQERLMWFTPPDPDHASKPDYQEWIDDLLCFIGKEERKSKRSTMDSNELNDLANPIFGFNSSNTYVTNTNVDSNANMQMSNYGTNTPSNDNINGGVDLNQFDDHYLGNVNIINGNQNKFDDFDSSIQQDRSFDDDNLFF</sequence>
<dbReference type="InterPro" id="IPR016024">
    <property type="entry name" value="ARM-type_fold"/>
</dbReference>
<dbReference type="Proteomes" id="UP001470230">
    <property type="component" value="Unassembled WGS sequence"/>
</dbReference>
<gene>
    <name evidence="1" type="ORF">M9Y10_022844</name>
</gene>
<keyword evidence="2" id="KW-1185">Reference proteome</keyword>
<comment type="caution">
    <text evidence="1">The sequence shown here is derived from an EMBL/GenBank/DDBJ whole genome shotgun (WGS) entry which is preliminary data.</text>
</comment>
<name>A0ABR2KTI6_9EUKA</name>
<evidence type="ECO:0000313" key="1">
    <source>
        <dbReference type="EMBL" id="KAK8894409.1"/>
    </source>
</evidence>
<reference evidence="1 2" key="1">
    <citation type="submission" date="2024-04" db="EMBL/GenBank/DDBJ databases">
        <title>Tritrichomonas musculus Genome.</title>
        <authorList>
            <person name="Alves-Ferreira E."/>
            <person name="Grigg M."/>
            <person name="Lorenzi H."/>
            <person name="Galac M."/>
        </authorList>
    </citation>
    <scope>NUCLEOTIDE SEQUENCE [LARGE SCALE GENOMIC DNA]</scope>
    <source>
        <strain evidence="1 2">EAF2021</strain>
    </source>
</reference>
<protein>
    <submittedName>
        <fullName evidence="1">Uncharacterized protein</fullName>
    </submittedName>
</protein>
<evidence type="ECO:0000313" key="2">
    <source>
        <dbReference type="Proteomes" id="UP001470230"/>
    </source>
</evidence>
<dbReference type="EMBL" id="JAPFFF010000003">
    <property type="protein sequence ID" value="KAK8894409.1"/>
    <property type="molecule type" value="Genomic_DNA"/>
</dbReference>
<dbReference type="SUPFAM" id="SSF48371">
    <property type="entry name" value="ARM repeat"/>
    <property type="match status" value="1"/>
</dbReference>
<organism evidence="1 2">
    <name type="scientific">Tritrichomonas musculus</name>
    <dbReference type="NCBI Taxonomy" id="1915356"/>
    <lineage>
        <taxon>Eukaryota</taxon>
        <taxon>Metamonada</taxon>
        <taxon>Parabasalia</taxon>
        <taxon>Tritrichomonadida</taxon>
        <taxon>Tritrichomonadidae</taxon>
        <taxon>Tritrichomonas</taxon>
    </lineage>
</organism>
<accession>A0ABR2KTI6</accession>